<feature type="region of interest" description="Disordered" evidence="1">
    <location>
        <begin position="186"/>
        <end position="209"/>
    </location>
</feature>
<dbReference type="PANTHER" id="PTHR12460:SF40">
    <property type="entry name" value="REGULATION OF NUCLEAR PRE-MRNA DOMAIN-CONTAINING PROTEIN 2"/>
    <property type="match status" value="1"/>
</dbReference>
<sequence>LFIPATSSGTASSTTIVDVPTASPSPAPLTPTAIPVSITAPAAVSVSVTVTAPPPAISTPAKTVTTPSIAPPIPLALPNLANVDLGKISSILSSLTSVMKTTSASPAAKPSPGTPTTPTNLASGLKTPVQVPPNPLANILSKVEITPESILSALSKTQGPATPLQGLSSLIQSVAVSTALSSGALTHSTSTAPVGTTVPHMKDRNASSVTAPFVSKNVSYSPTPANSEVSTTPVCKPSVAVSSNVKQTPSSLGFASQAPLSAEKNLNQSSEISKPAGANESSSLEMKIHNFLKGNPGFSGLDLNIPILSGIGSNAVSETAAEYQRGPANTSLDNVDGTPVRDERSGTPTQDEMMDKPASSSVDTVSLLSKIISPGSSTPSSTRSPLLSKDSDFQKLINMPAFRPFGLGSNSPSAYMQPADNMVNPPLMDYPDTASFQEDEDYRDFDYSAPPPSAMGNIEKRTSKSNVQPVPNMFSQSQDFGRQSFPPSLRNVFNSGESSGHLSPSSQLYENYSSLSNVEAKKSPLTKDDPFFTPKDDGFFPSDTNHNLPGMHSGLSQTPYSDTHHVLQNRSHSFTSNNNTSSTVCRTSLTEQTSSTVSASTIEFKNMLKNASRRPSEESQFSQLSKSNFHEDMKMSGRAGLTSEERQLQEENYRIETRVSSSGVELPESAAEEKGAPIETLGYHNSVNIRISGEPIKTVESLRVGVKGNRGLGVDGGRGGWYNMGSTGSSFDDGPSNPEEPPSISGGFETQYDEHLPQFQDTGDFRTKPMQPFEHHIPPPHPPPPMVAPLDRGGPFQIDQMGMPSVPPPGLPPDHFPRDISVPPHMPPIEPPSILPHGAHPPEHGGNLFSGPPSRDQIGIPFSSPPPLDMRNPFAQDHSNIRQGAMEERFGIHTGPPRDHGALSLDHNGPPHGRVNEILPPHSRDHHGNFSGPPHSGPQHHFNAQHHRDNVGGPRPHRPHFRPREPYQSLKRPRPPFGRGSQFFSPKRPFYPPRY</sequence>
<evidence type="ECO:0000313" key="3">
    <source>
        <dbReference type="Proteomes" id="UP000812440"/>
    </source>
</evidence>
<dbReference type="GO" id="GO:0031124">
    <property type="term" value="P:mRNA 3'-end processing"/>
    <property type="evidence" value="ECO:0007669"/>
    <property type="project" value="TreeGrafter"/>
</dbReference>
<reference evidence="2" key="1">
    <citation type="thesis" date="2020" institute="ProQuest LLC" country="789 East Eisenhower Parkway, Ann Arbor, MI, USA">
        <title>Comparative Genomics and Chromosome Evolution.</title>
        <authorList>
            <person name="Mudd A.B."/>
        </authorList>
    </citation>
    <scope>NUCLEOTIDE SEQUENCE</scope>
    <source>
        <strain evidence="2">Female2</strain>
        <tissue evidence="2">Blood</tissue>
    </source>
</reference>
<accession>A0A8T2K2N4</accession>
<organism evidence="2 3">
    <name type="scientific">Hymenochirus boettgeri</name>
    <name type="common">Congo dwarf clawed frog</name>
    <dbReference type="NCBI Taxonomy" id="247094"/>
    <lineage>
        <taxon>Eukaryota</taxon>
        <taxon>Metazoa</taxon>
        <taxon>Chordata</taxon>
        <taxon>Craniata</taxon>
        <taxon>Vertebrata</taxon>
        <taxon>Euteleostomi</taxon>
        <taxon>Amphibia</taxon>
        <taxon>Batrachia</taxon>
        <taxon>Anura</taxon>
        <taxon>Pipoidea</taxon>
        <taxon>Pipidae</taxon>
        <taxon>Pipinae</taxon>
        <taxon>Hymenochirus</taxon>
    </lineage>
</organism>
<dbReference type="OrthoDB" id="10069473at2759"/>
<proteinExistence type="predicted"/>
<dbReference type="GO" id="GO:0000993">
    <property type="term" value="F:RNA polymerase II complex binding"/>
    <property type="evidence" value="ECO:0007669"/>
    <property type="project" value="TreeGrafter"/>
</dbReference>
<feature type="non-terminal residue" evidence="2">
    <location>
        <position position="995"/>
    </location>
</feature>
<dbReference type="AlphaFoldDB" id="A0A8T2K2N4"/>
<feature type="compositionally biased region" description="Polar residues" evidence="1">
    <location>
        <begin position="618"/>
        <end position="627"/>
    </location>
</feature>
<dbReference type="PANTHER" id="PTHR12460">
    <property type="entry name" value="CYCLIN-DEPENDENT KINASE INHIBITOR-RELATED PROTEIN"/>
    <property type="match status" value="1"/>
</dbReference>
<dbReference type="Proteomes" id="UP000812440">
    <property type="component" value="Chromosome 8_10"/>
</dbReference>
<protein>
    <submittedName>
        <fullName evidence="2">Uncharacterized protein</fullName>
    </submittedName>
</protein>
<comment type="caution">
    <text evidence="2">The sequence shown here is derived from an EMBL/GenBank/DDBJ whole genome shotgun (WGS) entry which is preliminary data.</text>
</comment>
<feature type="region of interest" description="Disordered" evidence="1">
    <location>
        <begin position="893"/>
        <end position="995"/>
    </location>
</feature>
<evidence type="ECO:0000256" key="1">
    <source>
        <dbReference type="SAM" id="MobiDB-lite"/>
    </source>
</evidence>
<name>A0A8T2K2N4_9PIPI</name>
<evidence type="ECO:0000313" key="2">
    <source>
        <dbReference type="EMBL" id="KAG8449860.1"/>
    </source>
</evidence>
<feature type="region of interest" description="Disordered" evidence="1">
    <location>
        <begin position="322"/>
        <end position="361"/>
    </location>
</feature>
<feature type="region of interest" description="Disordered" evidence="1">
    <location>
        <begin position="611"/>
        <end position="630"/>
    </location>
</feature>
<gene>
    <name evidence="2" type="ORF">GDO86_016509</name>
</gene>
<keyword evidence="3" id="KW-1185">Reference proteome</keyword>
<dbReference type="EMBL" id="JAACNH010000003">
    <property type="protein sequence ID" value="KAG8449860.1"/>
    <property type="molecule type" value="Genomic_DNA"/>
</dbReference>
<feature type="region of interest" description="Disordered" evidence="1">
    <location>
        <begin position="103"/>
        <end position="129"/>
    </location>
</feature>